<accession>A0A7Y0G899</accession>
<sequence length="78" mass="8842">MTRSRALNPELAGHPFRRTLPAHVLSRLPVFEPEVIAAMRKAELRSQDVEGRKLTLQDVKDFLLAYCACFLAVMVFIS</sequence>
<dbReference type="AlphaFoldDB" id="A0A7Y0G899"/>
<dbReference type="RefSeq" id="WP_169492026.1">
    <property type="nucleotide sequence ID" value="NZ_JABBGM010000001.1"/>
</dbReference>
<keyword evidence="1" id="KW-1133">Transmembrane helix</keyword>
<evidence type="ECO:0000256" key="1">
    <source>
        <dbReference type="SAM" id="Phobius"/>
    </source>
</evidence>
<evidence type="ECO:0000313" key="2">
    <source>
        <dbReference type="EMBL" id="NML92826.1"/>
    </source>
</evidence>
<proteinExistence type="predicted"/>
<dbReference type="Proteomes" id="UP000583556">
    <property type="component" value="Unassembled WGS sequence"/>
</dbReference>
<keyword evidence="1" id="KW-0812">Transmembrane</keyword>
<keyword evidence="1" id="KW-0472">Membrane</keyword>
<name>A0A7Y0G899_9SPHN</name>
<comment type="caution">
    <text evidence="2">The sequence shown here is derived from an EMBL/GenBank/DDBJ whole genome shotgun (WGS) entry which is preliminary data.</text>
</comment>
<feature type="transmembrane region" description="Helical" evidence="1">
    <location>
        <begin position="62"/>
        <end position="77"/>
    </location>
</feature>
<protein>
    <submittedName>
        <fullName evidence="2">Uncharacterized protein</fullName>
    </submittedName>
</protein>
<reference evidence="2 3" key="1">
    <citation type="submission" date="2020-04" db="EMBL/GenBank/DDBJ databases">
        <title>Novosphingobium sp. TW-4 isolated from soil.</title>
        <authorList>
            <person name="Dahal R.H."/>
            <person name="Chaudhary D.K."/>
        </authorList>
    </citation>
    <scope>NUCLEOTIDE SEQUENCE [LARGE SCALE GENOMIC DNA]</scope>
    <source>
        <strain evidence="2 3">TW-4</strain>
    </source>
</reference>
<gene>
    <name evidence="2" type="ORF">HHL27_03950</name>
</gene>
<keyword evidence="3" id="KW-1185">Reference proteome</keyword>
<dbReference type="EMBL" id="JABBGM010000001">
    <property type="protein sequence ID" value="NML92826.1"/>
    <property type="molecule type" value="Genomic_DNA"/>
</dbReference>
<evidence type="ECO:0000313" key="3">
    <source>
        <dbReference type="Proteomes" id="UP000583556"/>
    </source>
</evidence>
<organism evidence="2 3">
    <name type="scientific">Novosphingobium olei</name>
    <dbReference type="NCBI Taxonomy" id="2728851"/>
    <lineage>
        <taxon>Bacteria</taxon>
        <taxon>Pseudomonadati</taxon>
        <taxon>Pseudomonadota</taxon>
        <taxon>Alphaproteobacteria</taxon>
        <taxon>Sphingomonadales</taxon>
        <taxon>Sphingomonadaceae</taxon>
        <taxon>Novosphingobium</taxon>
    </lineage>
</organism>